<feature type="domain" description="DJ-1/PfpI" evidence="1">
    <location>
        <begin position="13"/>
        <end position="173"/>
    </location>
</feature>
<dbReference type="PANTHER" id="PTHR43130:SF2">
    <property type="entry name" value="DJ-1_PFPI DOMAIN-CONTAINING PROTEIN"/>
    <property type="match status" value="1"/>
</dbReference>
<dbReference type="GO" id="GO:0006355">
    <property type="term" value="P:regulation of DNA-templated transcription"/>
    <property type="evidence" value="ECO:0007669"/>
    <property type="project" value="TreeGrafter"/>
</dbReference>
<organism evidence="2 3">
    <name type="scientific">Bordetella genomosp. 1</name>
    <dbReference type="NCBI Taxonomy" id="1395607"/>
    <lineage>
        <taxon>Bacteria</taxon>
        <taxon>Pseudomonadati</taxon>
        <taxon>Pseudomonadota</taxon>
        <taxon>Betaproteobacteria</taxon>
        <taxon>Burkholderiales</taxon>
        <taxon>Alcaligenaceae</taxon>
        <taxon>Bordetella</taxon>
    </lineage>
</organism>
<name>A0A261SGM7_9BORD</name>
<proteinExistence type="predicted"/>
<dbReference type="InterPro" id="IPR002818">
    <property type="entry name" value="DJ-1/PfpI"/>
</dbReference>
<dbReference type="Pfam" id="PF01965">
    <property type="entry name" value="DJ-1_PfpI"/>
    <property type="match status" value="1"/>
</dbReference>
<evidence type="ECO:0000313" key="2">
    <source>
        <dbReference type="EMBL" id="OZI35960.1"/>
    </source>
</evidence>
<dbReference type="AlphaFoldDB" id="A0A261SGM7"/>
<protein>
    <submittedName>
        <fullName evidence="2">Thiamine biosynthesis protein ThiJ</fullName>
    </submittedName>
</protein>
<dbReference type="CDD" id="cd03139">
    <property type="entry name" value="GATase1_PfpI_2"/>
    <property type="match status" value="1"/>
</dbReference>
<accession>A0A261SGM7</accession>
<gene>
    <name evidence="2" type="ORF">CEG14_13025</name>
</gene>
<comment type="caution">
    <text evidence="2">The sequence shown here is derived from an EMBL/GenBank/DDBJ whole genome shotgun (WGS) entry which is preliminary data.</text>
</comment>
<dbReference type="PANTHER" id="PTHR43130">
    <property type="entry name" value="ARAC-FAMILY TRANSCRIPTIONAL REGULATOR"/>
    <property type="match status" value="1"/>
</dbReference>
<dbReference type="Gene3D" id="3.40.50.880">
    <property type="match status" value="1"/>
</dbReference>
<evidence type="ECO:0000259" key="1">
    <source>
        <dbReference type="Pfam" id="PF01965"/>
    </source>
</evidence>
<reference evidence="2 3" key="1">
    <citation type="submission" date="2017-05" db="EMBL/GenBank/DDBJ databases">
        <title>Complete and WGS of Bordetella genogroups.</title>
        <authorList>
            <person name="Spilker T."/>
            <person name="LiPuma J."/>
        </authorList>
    </citation>
    <scope>NUCLEOTIDE SEQUENCE [LARGE SCALE GENOMIC DNA]</scope>
    <source>
        <strain evidence="2 3">AU17610</strain>
    </source>
</reference>
<dbReference type="Proteomes" id="UP000217005">
    <property type="component" value="Unassembled WGS sequence"/>
</dbReference>
<dbReference type="InterPro" id="IPR029062">
    <property type="entry name" value="Class_I_gatase-like"/>
</dbReference>
<dbReference type="InterPro" id="IPR052158">
    <property type="entry name" value="INH-QAR"/>
</dbReference>
<dbReference type="SUPFAM" id="SSF52317">
    <property type="entry name" value="Class I glutamine amidotransferase-like"/>
    <property type="match status" value="1"/>
</dbReference>
<dbReference type="EMBL" id="NEVL01000003">
    <property type="protein sequence ID" value="OZI35960.1"/>
    <property type="molecule type" value="Genomic_DNA"/>
</dbReference>
<sequence>MALCGLSQEAIMNVVMLLYPRLTQLDFTGPYEVFTRVKEMRLHVVSREAGLVTDGGGLRLFAEHGYDDCPAADLLFVPGGPGQLDLMQDAATLDFLRRQAVGARYITSVCTGSLVLAAAGLLRGYRATSHWLSLSQLALMGAEPVGERVVIDRDRVTGAGVTSGIDFALTLVAHLYGQERAERIQLSMEYDPQPPWNSGSPRAAPAVLVQAVTEASAEFQARRVVAARAAGEALDAAPARTP</sequence>
<evidence type="ECO:0000313" key="3">
    <source>
        <dbReference type="Proteomes" id="UP000217005"/>
    </source>
</evidence>
<dbReference type="OrthoDB" id="9803764at2"/>